<organism evidence="1 2">
    <name type="scientific">Sporomusa ovata</name>
    <dbReference type="NCBI Taxonomy" id="2378"/>
    <lineage>
        <taxon>Bacteria</taxon>
        <taxon>Bacillati</taxon>
        <taxon>Bacillota</taxon>
        <taxon>Negativicutes</taxon>
        <taxon>Selenomonadales</taxon>
        <taxon>Sporomusaceae</taxon>
        <taxon>Sporomusa</taxon>
    </lineage>
</organism>
<sequence>MPLLVTALPSRRMTPLTLFTLCARMTPLLLTTVFKSLSLVPALMTARPPVTVMVPVLVALPFSAPVSTATLRRLSPLKSRLTLLPAARPVTLAAMTPSLATWGPMSTASLVAVMVP</sequence>
<dbReference type="EMBL" id="CTRP01000013">
    <property type="protein sequence ID" value="CQR73455.1"/>
    <property type="molecule type" value="Genomic_DNA"/>
</dbReference>
<gene>
    <name evidence="1" type="ORF">SpAn4DRAFT_5116</name>
</gene>
<reference evidence="2" key="1">
    <citation type="submission" date="2015-03" db="EMBL/GenBank/DDBJ databases">
        <authorList>
            <person name="Nijsse Bart"/>
        </authorList>
    </citation>
    <scope>NUCLEOTIDE SEQUENCE [LARGE SCALE GENOMIC DNA]</scope>
</reference>
<keyword evidence="2" id="KW-1185">Reference proteome</keyword>
<proteinExistence type="predicted"/>
<dbReference type="Proteomes" id="UP000049855">
    <property type="component" value="Unassembled WGS sequence"/>
</dbReference>
<name>A0A0U1L1N6_9FIRM</name>
<protein>
    <submittedName>
        <fullName evidence="1">Uncharacterized protein</fullName>
    </submittedName>
</protein>
<accession>A0A0U1L1N6</accession>
<evidence type="ECO:0000313" key="1">
    <source>
        <dbReference type="EMBL" id="CQR73455.1"/>
    </source>
</evidence>
<dbReference type="AlphaFoldDB" id="A0A0U1L1N6"/>
<evidence type="ECO:0000313" key="2">
    <source>
        <dbReference type="Proteomes" id="UP000049855"/>
    </source>
</evidence>